<feature type="transmembrane region" description="Helical" evidence="1">
    <location>
        <begin position="269"/>
        <end position="296"/>
    </location>
</feature>
<dbReference type="AlphaFoldDB" id="A0A7G9Y209"/>
<dbReference type="InterPro" id="IPR050256">
    <property type="entry name" value="Glycosyltransferase_2"/>
</dbReference>
<proteinExistence type="predicted"/>
<dbReference type="Gene3D" id="3.90.550.10">
    <property type="entry name" value="Spore Coat Polysaccharide Biosynthesis Protein SpsA, Chain A"/>
    <property type="match status" value="1"/>
</dbReference>
<evidence type="ECO:0000313" key="4">
    <source>
        <dbReference type="EMBL" id="QNO42614.1"/>
    </source>
</evidence>
<protein>
    <submittedName>
        <fullName evidence="3">Glycosyltransferase AglJ</fullName>
        <ecNumber evidence="3">2.4.1.-</ecNumber>
    </submittedName>
</protein>
<dbReference type="InterPro" id="IPR026456">
    <property type="entry name" value="GCTrfase_AglJ"/>
</dbReference>
<keyword evidence="1" id="KW-0812">Transmembrane</keyword>
<dbReference type="EMBL" id="MT630753">
    <property type="protein sequence ID" value="QNO42614.1"/>
    <property type="molecule type" value="Genomic_DNA"/>
</dbReference>
<dbReference type="CDD" id="cd04179">
    <property type="entry name" value="DPM_DPG-synthase_like"/>
    <property type="match status" value="1"/>
</dbReference>
<keyword evidence="1" id="KW-1133">Transmembrane helix</keyword>
<evidence type="ECO:0000313" key="5">
    <source>
        <dbReference type="EMBL" id="QNO42812.1"/>
    </source>
</evidence>
<accession>A0A7G9Y209</accession>
<dbReference type="EC" id="2.4.1.-" evidence="3"/>
<keyword evidence="3" id="KW-0328">Glycosyltransferase</keyword>
<dbReference type="InterPro" id="IPR029044">
    <property type="entry name" value="Nucleotide-diphossugar_trans"/>
</dbReference>
<dbReference type="GO" id="GO:0016757">
    <property type="term" value="F:glycosyltransferase activity"/>
    <property type="evidence" value="ECO:0007669"/>
    <property type="project" value="UniProtKB-KW"/>
</dbReference>
<gene>
    <name evidence="3" type="primary">aglJ</name>
    <name evidence="5" type="ORF">ENPLMBLH_00009</name>
    <name evidence="6" type="ORF">FCHMIBGM_00002</name>
    <name evidence="4" type="ORF">KPMFPNGI_00016</name>
    <name evidence="3" type="ORF">NAIAKDPO_00002</name>
</gene>
<evidence type="ECO:0000313" key="3">
    <source>
        <dbReference type="EMBL" id="QNO42043.1"/>
    </source>
</evidence>
<feature type="domain" description="Glycosyltransferase 2-like" evidence="2">
    <location>
        <begin position="15"/>
        <end position="167"/>
    </location>
</feature>
<dbReference type="EMBL" id="MT630703">
    <property type="protein sequence ID" value="QNO42043.1"/>
    <property type="molecule type" value="Genomic_DNA"/>
</dbReference>
<keyword evidence="1" id="KW-0472">Membrane</keyword>
<evidence type="ECO:0000259" key="2">
    <source>
        <dbReference type="Pfam" id="PF00535"/>
    </source>
</evidence>
<dbReference type="EMBL" id="MT630832">
    <property type="protein sequence ID" value="QNO43473.1"/>
    <property type="molecule type" value="Genomic_DNA"/>
</dbReference>
<evidence type="ECO:0000313" key="6">
    <source>
        <dbReference type="EMBL" id="QNO43473.1"/>
    </source>
</evidence>
<dbReference type="PANTHER" id="PTHR48090:SF7">
    <property type="entry name" value="RFBJ PROTEIN"/>
    <property type="match status" value="1"/>
</dbReference>
<sequence length="308" mass="33951">MNSDTNFTIDLQEICIFIPTLNECNTIAGLIDDFHSLGFSNILVVDGHSKDGTASIAKEKGATVIMQTGKGKGQAIIQAFEIIEQEYIIMIDGDGTYLANDVHLLIEAMESGAGHVIGDRLANPAKGALTPLNFIGNKILNKLFGFAYGEWLTDILSGYRGFTRDTISQLVLTQEGFEIETEITVECVKNEIDIKIVPITYLPRAKGAITKLNPMADGFKIGRIIIKMARNNNPLFYFSLMGGMTVLIGIIIGIYVVNEWLKGITHNLLAMLTTLIIISGIQMFVFAIMGDLIVSLHRETMRYVKKLK</sequence>
<organism evidence="3">
    <name type="scientific">Candidatus Methanogaster sp. ANME-2c ERB4</name>
    <dbReference type="NCBI Taxonomy" id="2759911"/>
    <lineage>
        <taxon>Archaea</taxon>
        <taxon>Methanobacteriati</taxon>
        <taxon>Methanobacteriota</taxon>
        <taxon>Stenosarchaea group</taxon>
        <taxon>Methanomicrobia</taxon>
        <taxon>Methanosarcinales</taxon>
        <taxon>ANME-2 cluster</taxon>
        <taxon>Candidatus Methanogasteraceae</taxon>
        <taxon>Candidatus Methanogaster</taxon>
    </lineage>
</organism>
<name>A0A7G9Y209_9EURY</name>
<keyword evidence="3" id="KW-0808">Transferase</keyword>
<dbReference type="Pfam" id="PF00535">
    <property type="entry name" value="Glycos_transf_2"/>
    <property type="match status" value="1"/>
</dbReference>
<dbReference type="InterPro" id="IPR001173">
    <property type="entry name" value="Glyco_trans_2-like"/>
</dbReference>
<evidence type="ECO:0000256" key="1">
    <source>
        <dbReference type="SAM" id="Phobius"/>
    </source>
</evidence>
<dbReference type="EMBL" id="MT630769">
    <property type="protein sequence ID" value="QNO42812.1"/>
    <property type="molecule type" value="Genomic_DNA"/>
</dbReference>
<dbReference type="SUPFAM" id="SSF53448">
    <property type="entry name" value="Nucleotide-diphospho-sugar transferases"/>
    <property type="match status" value="1"/>
</dbReference>
<feature type="transmembrane region" description="Helical" evidence="1">
    <location>
        <begin position="235"/>
        <end position="257"/>
    </location>
</feature>
<reference evidence="3" key="1">
    <citation type="submission" date="2020-06" db="EMBL/GenBank/DDBJ databases">
        <title>Unique genomic features of the anaerobic methanotrophic archaea.</title>
        <authorList>
            <person name="Chadwick G.L."/>
            <person name="Skennerton C.T."/>
            <person name="Laso-Perez R."/>
            <person name="Leu A.O."/>
            <person name="Speth D.R."/>
            <person name="Yu H."/>
            <person name="Morgan-Lang C."/>
            <person name="Hatzenpichler R."/>
            <person name="Goudeau D."/>
            <person name="Malmstrom R."/>
            <person name="Brazelton W.J."/>
            <person name="Woyke T."/>
            <person name="Hallam S.J."/>
            <person name="Tyson G.W."/>
            <person name="Wegener G."/>
            <person name="Boetius A."/>
            <person name="Orphan V."/>
        </authorList>
    </citation>
    <scope>NUCLEOTIDE SEQUENCE</scope>
</reference>
<dbReference type="PANTHER" id="PTHR48090">
    <property type="entry name" value="UNDECAPRENYL-PHOSPHATE 4-DEOXY-4-FORMAMIDO-L-ARABINOSE TRANSFERASE-RELATED"/>
    <property type="match status" value="1"/>
</dbReference>
<dbReference type="NCBIfam" id="TIGR04182">
    <property type="entry name" value="glyco_TIGR04182"/>
    <property type="match status" value="1"/>
</dbReference>